<reference evidence="3 4" key="1">
    <citation type="submission" date="2018-09" db="EMBL/GenBank/DDBJ databases">
        <title>Genomic Encyclopedia of Archaeal and Bacterial Type Strains, Phase II (KMG-II): from individual species to whole genera.</title>
        <authorList>
            <person name="Goeker M."/>
        </authorList>
    </citation>
    <scope>NUCLEOTIDE SEQUENCE [LARGE SCALE GENOMIC DNA]</scope>
    <source>
        <strain evidence="3 4">DSM 16505</strain>
    </source>
</reference>
<sequence>MTTNSEKKWDTLKRNPKLPTPTPVDREIILDENAILLSITDTRGVIEYCNEDFVESSGYEEYELVGSGHNVVRHPDMPRVIFKLMWERIQKKQNIIAFVKNMAKTGRYYWVMTDFVVKENEKGEVTNYKALRKPAPKEAIQEITPLYKRLREIEDLNGIEASEKFLKGFLDAKNTDYDTYVERLITDNLGNISLSSASKEVSKTTEKKKGSFFKRFFGIE</sequence>
<dbReference type="NCBIfam" id="TIGR00229">
    <property type="entry name" value="sensory_box"/>
    <property type="match status" value="1"/>
</dbReference>
<evidence type="ECO:0000313" key="3">
    <source>
        <dbReference type="EMBL" id="RKF03861.1"/>
    </source>
</evidence>
<dbReference type="SUPFAM" id="SSF55785">
    <property type="entry name" value="PYP-like sensor domain (PAS domain)"/>
    <property type="match status" value="1"/>
</dbReference>
<dbReference type="InterPro" id="IPR013655">
    <property type="entry name" value="PAS_fold_3"/>
</dbReference>
<name>A0A420E149_9FLAO</name>
<dbReference type="Pfam" id="PF08447">
    <property type="entry name" value="PAS_3"/>
    <property type="match status" value="1"/>
</dbReference>
<gene>
    <name evidence="3" type="ORF">C8N26_1490</name>
</gene>
<evidence type="ECO:0000313" key="4">
    <source>
        <dbReference type="Proteomes" id="UP000285780"/>
    </source>
</evidence>
<keyword evidence="4" id="KW-1185">Reference proteome</keyword>
<protein>
    <submittedName>
        <fullName evidence="3">PAS domain S-box-containing protein</fullName>
    </submittedName>
</protein>
<dbReference type="EMBL" id="RAQM01000008">
    <property type="protein sequence ID" value="RKF03861.1"/>
    <property type="molecule type" value="Genomic_DNA"/>
</dbReference>
<dbReference type="Proteomes" id="UP000285780">
    <property type="component" value="Unassembled WGS sequence"/>
</dbReference>
<accession>A0A420E149</accession>
<dbReference type="Gene3D" id="3.30.450.20">
    <property type="entry name" value="PAS domain"/>
    <property type="match status" value="1"/>
</dbReference>
<dbReference type="CDD" id="cd00130">
    <property type="entry name" value="PAS"/>
    <property type="match status" value="1"/>
</dbReference>
<organism evidence="3 4">
    <name type="scientific">Tenacibaculum lutimaris</name>
    <dbReference type="NCBI Taxonomy" id="285258"/>
    <lineage>
        <taxon>Bacteria</taxon>
        <taxon>Pseudomonadati</taxon>
        <taxon>Bacteroidota</taxon>
        <taxon>Flavobacteriia</taxon>
        <taxon>Flavobacteriales</taxon>
        <taxon>Flavobacteriaceae</taxon>
        <taxon>Tenacibaculum</taxon>
    </lineage>
</organism>
<dbReference type="AlphaFoldDB" id="A0A420E149"/>
<proteinExistence type="predicted"/>
<feature type="region of interest" description="Disordered" evidence="1">
    <location>
        <begin position="1"/>
        <end position="20"/>
    </location>
</feature>
<evidence type="ECO:0000256" key="1">
    <source>
        <dbReference type="SAM" id="MobiDB-lite"/>
    </source>
</evidence>
<feature type="compositionally biased region" description="Basic and acidic residues" evidence="1">
    <location>
        <begin position="1"/>
        <end position="13"/>
    </location>
</feature>
<dbReference type="RefSeq" id="WP_120186730.1">
    <property type="nucleotide sequence ID" value="NZ_RAQM01000008.1"/>
</dbReference>
<comment type="caution">
    <text evidence="3">The sequence shown here is derived from an EMBL/GenBank/DDBJ whole genome shotgun (WGS) entry which is preliminary data.</text>
</comment>
<evidence type="ECO:0000259" key="2">
    <source>
        <dbReference type="Pfam" id="PF08447"/>
    </source>
</evidence>
<dbReference type="InterPro" id="IPR035965">
    <property type="entry name" value="PAS-like_dom_sf"/>
</dbReference>
<feature type="domain" description="PAS fold-3" evidence="2">
    <location>
        <begin position="47"/>
        <end position="128"/>
    </location>
</feature>
<dbReference type="InterPro" id="IPR000014">
    <property type="entry name" value="PAS"/>
</dbReference>